<evidence type="ECO:0000313" key="8">
    <source>
        <dbReference type="Proteomes" id="UP000002734"/>
    </source>
</evidence>
<organism evidence="7 8">
    <name type="scientific">Musicola paradisiaca (strain Ech703)</name>
    <name type="common">Dickeya paradisiaca</name>
    <name type="synonym">Dickeya dadantii</name>
    <dbReference type="NCBI Taxonomy" id="579405"/>
    <lineage>
        <taxon>Bacteria</taxon>
        <taxon>Pseudomonadati</taxon>
        <taxon>Pseudomonadota</taxon>
        <taxon>Gammaproteobacteria</taxon>
        <taxon>Enterobacterales</taxon>
        <taxon>Pectobacteriaceae</taxon>
        <taxon>Musicola</taxon>
    </lineage>
</organism>
<reference evidence="7" key="1">
    <citation type="submission" date="2009-06" db="EMBL/GenBank/DDBJ databases">
        <title>Complete sequence of Dickeya dadantii Ech703.</title>
        <authorList>
            <consortium name="US DOE Joint Genome Institute"/>
            <person name="Lucas S."/>
            <person name="Copeland A."/>
            <person name="Lapidus A."/>
            <person name="Glavina del Rio T."/>
            <person name="Dalin E."/>
            <person name="Tice H."/>
            <person name="Bruce D."/>
            <person name="Goodwin L."/>
            <person name="Pitluck S."/>
            <person name="Chertkov O."/>
            <person name="Brettin T."/>
            <person name="Detter J.C."/>
            <person name="Han C."/>
            <person name="Larimer F."/>
            <person name="Land M."/>
            <person name="Hauser L."/>
            <person name="Kyrpides N."/>
            <person name="Mikhailova N."/>
            <person name="Balakrishnan V."/>
            <person name="Glasner J."/>
            <person name="Perna N.T."/>
        </authorList>
    </citation>
    <scope>NUCLEOTIDE SEQUENCE [LARGE SCALE GENOMIC DNA]</scope>
    <source>
        <strain evidence="7">Ech703</strain>
    </source>
</reference>
<gene>
    <name evidence="7" type="ordered locus">Dd703_1250</name>
</gene>
<evidence type="ECO:0000256" key="2">
    <source>
        <dbReference type="ARBA" id="ARBA00022963"/>
    </source>
</evidence>
<feature type="active site" description="Nucleophile" evidence="4">
    <location>
        <position position="95"/>
    </location>
</feature>
<proteinExistence type="predicted"/>
<dbReference type="InterPro" id="IPR050301">
    <property type="entry name" value="NTE"/>
</dbReference>
<dbReference type="GO" id="GO:0016787">
    <property type="term" value="F:hydrolase activity"/>
    <property type="evidence" value="ECO:0007669"/>
    <property type="project" value="UniProtKB-UniRule"/>
</dbReference>
<keyword evidence="1 4" id="KW-0378">Hydrolase</keyword>
<feature type="active site" description="Proton acceptor" evidence="4">
    <location>
        <position position="207"/>
    </location>
</feature>
<dbReference type="SUPFAM" id="SSF52151">
    <property type="entry name" value="FabD/lysophospholipase-like"/>
    <property type="match status" value="1"/>
</dbReference>
<dbReference type="Proteomes" id="UP000002734">
    <property type="component" value="Chromosome"/>
</dbReference>
<evidence type="ECO:0000256" key="1">
    <source>
        <dbReference type="ARBA" id="ARBA00022801"/>
    </source>
</evidence>
<keyword evidence="8" id="KW-1185">Reference proteome</keyword>
<dbReference type="PROSITE" id="PS51635">
    <property type="entry name" value="PNPLA"/>
    <property type="match status" value="1"/>
</dbReference>
<dbReference type="AlphaFoldDB" id="C6CD13"/>
<dbReference type="InterPro" id="IPR016035">
    <property type="entry name" value="Acyl_Trfase/lysoPLipase"/>
</dbReference>
<dbReference type="PANTHER" id="PTHR14226">
    <property type="entry name" value="NEUROPATHY TARGET ESTERASE/SWISS CHEESE D.MELANOGASTER"/>
    <property type="match status" value="1"/>
</dbReference>
<evidence type="ECO:0000256" key="4">
    <source>
        <dbReference type="PROSITE-ProRule" id="PRU01161"/>
    </source>
</evidence>
<feature type="short sequence motif" description="DGA/G" evidence="4">
    <location>
        <begin position="207"/>
        <end position="209"/>
    </location>
</feature>
<evidence type="ECO:0000313" key="7">
    <source>
        <dbReference type="EMBL" id="ACS85054.1"/>
    </source>
</evidence>
<dbReference type="HOGENOM" id="CLU_047251_1_0_6"/>
<keyword evidence="2 4" id="KW-0442">Lipid degradation</keyword>
<dbReference type="Gene3D" id="3.40.1090.10">
    <property type="entry name" value="Cytosolic phospholipase A2 catalytic domain"/>
    <property type="match status" value="2"/>
</dbReference>
<dbReference type="EMBL" id="CP001654">
    <property type="protein sequence ID" value="ACS85054.1"/>
    <property type="molecule type" value="Genomic_DNA"/>
</dbReference>
<dbReference type="GO" id="GO:0016042">
    <property type="term" value="P:lipid catabolic process"/>
    <property type="evidence" value="ECO:0007669"/>
    <property type="project" value="UniProtKB-UniRule"/>
</dbReference>
<evidence type="ECO:0000256" key="3">
    <source>
        <dbReference type="ARBA" id="ARBA00023098"/>
    </source>
</evidence>
<dbReference type="PROSITE" id="PS51257">
    <property type="entry name" value="PROKAR_LIPOPROTEIN"/>
    <property type="match status" value="1"/>
</dbReference>
<evidence type="ECO:0000256" key="5">
    <source>
        <dbReference type="SAM" id="SignalP"/>
    </source>
</evidence>
<dbReference type="InterPro" id="IPR002641">
    <property type="entry name" value="PNPLA_dom"/>
</dbReference>
<sequence length="315" mass="32446">MMRLTKKRHAMMILLAIIAMCACSSSPRHAGFQGAWLTDTHLRTRPEPSSPVVAPRPARLALALGGGGLRGYAHVGVLQALEEAGIHPDMVVGTSVGALVGAAYASGVSPAELWHIADGASLSSLADVSMAGPGFIRGEALAGWTNKLVGGKTIEHFPSRFAAVATDLNHALPFVITAGDAGEAVRASAAIPGIFLPVRADGNQFVDGGVVSLVPVLAARALGAQIVVAVDIYCHGPGYDTHSAVAMILRVSQVQSCRLADQELAFADVVIAPSVSPASMNSADGREQARHAGYLAAKASLPALLRTLQTDASSR</sequence>
<feature type="chain" id="PRO_5002960427" evidence="5">
    <location>
        <begin position="31"/>
        <end position="315"/>
    </location>
</feature>
<protein>
    <submittedName>
        <fullName evidence="7">Patatin</fullName>
    </submittedName>
</protein>
<name>C6CD13_MUSP7</name>
<keyword evidence="5" id="KW-0732">Signal</keyword>
<feature type="short sequence motif" description="GXGXXG" evidence="4">
    <location>
        <begin position="66"/>
        <end position="71"/>
    </location>
</feature>
<dbReference type="eggNOG" id="COG1752">
    <property type="taxonomic scope" value="Bacteria"/>
</dbReference>
<dbReference type="Pfam" id="PF01734">
    <property type="entry name" value="Patatin"/>
    <property type="match status" value="1"/>
</dbReference>
<feature type="domain" description="PNPLA" evidence="6">
    <location>
        <begin position="62"/>
        <end position="220"/>
    </location>
</feature>
<dbReference type="STRING" id="579405.Dd703_1250"/>
<keyword evidence="3 4" id="KW-0443">Lipid metabolism</keyword>
<accession>C6CD13</accession>
<feature type="short sequence motif" description="GXSXG" evidence="4">
    <location>
        <begin position="93"/>
        <end position="97"/>
    </location>
</feature>
<dbReference type="KEGG" id="dda:Dd703_1250"/>
<feature type="signal peptide" evidence="5">
    <location>
        <begin position="1"/>
        <end position="30"/>
    </location>
</feature>
<dbReference type="PANTHER" id="PTHR14226:SF29">
    <property type="entry name" value="NEUROPATHY TARGET ESTERASE SWS"/>
    <property type="match status" value="1"/>
</dbReference>
<evidence type="ECO:0000259" key="6">
    <source>
        <dbReference type="PROSITE" id="PS51635"/>
    </source>
</evidence>